<dbReference type="Pfam" id="PF01029">
    <property type="entry name" value="NusB"/>
    <property type="match status" value="1"/>
</dbReference>
<sequence>MSPEGRGERPRRQHRPNRAHRSNGAHRSNRTHRPDRSRLTAFEVIRRVAESDAYANLVLPGLLRERDITARDAAFATELTYGTLRLQGRYDAILAHCTRGRALEDLDPEVLDLLRLGAHQLLGMRVPVHAAVSQTVALTRHVVGPAPTGMVNAVLRTVAETPLQTWLDQLAAEAEDDVARLSVAESHPVWVTRAMRQSLLSELEAAPGRSSDITGELATLLAADNRPPRVALVARPGLIEPDDLADQVEAQTRQRPARGAYSPCAVVPGAGDPGRLPAVEAGAAGVQDEGSQLVALALAAAELEGRDERWLDLCAGPGGKAALLGALAAGRDCRLLANEVAPHRAGLVRGSTAAVPAGTVEVRIGDGRSLGAEQPGEFDRVLVDAPCTGLGALRRRPESRWRRSPADLATLGSLQRDLLTSALEAVRVGGVVAYVTCSPHVAETRLVVEDTLRRSGGAQLLDASEVTRTVAVSDPDLTGPYVQLWPHRHGTDAMFLALLRRTA</sequence>
<feature type="binding site" evidence="6">
    <location>
        <position position="384"/>
    </location>
    <ligand>
        <name>S-adenosyl-L-methionine</name>
        <dbReference type="ChEBI" id="CHEBI:59789"/>
    </ligand>
</feature>
<comment type="similarity">
    <text evidence="1 6">Belongs to the class I-like SAM-binding methyltransferase superfamily. RsmB/NOP family.</text>
</comment>
<feature type="active site" description="Nucleophile" evidence="6">
    <location>
        <position position="437"/>
    </location>
</feature>
<evidence type="ECO:0000256" key="1">
    <source>
        <dbReference type="ARBA" id="ARBA00007494"/>
    </source>
</evidence>
<evidence type="ECO:0000256" key="4">
    <source>
        <dbReference type="ARBA" id="ARBA00022691"/>
    </source>
</evidence>
<evidence type="ECO:0000259" key="8">
    <source>
        <dbReference type="PROSITE" id="PS51686"/>
    </source>
</evidence>
<dbReference type="InterPro" id="IPR018314">
    <property type="entry name" value="RsmB/NOL1/NOP2-like_CS"/>
</dbReference>
<evidence type="ECO:0000256" key="3">
    <source>
        <dbReference type="ARBA" id="ARBA00022679"/>
    </source>
</evidence>
<comment type="caution">
    <text evidence="9">The sequence shown here is derived from an EMBL/GenBank/DDBJ whole genome shotgun (WGS) entry which is preliminary data.</text>
</comment>
<dbReference type="InterPro" id="IPR006027">
    <property type="entry name" value="NusB_RsmB_TIM44"/>
</dbReference>
<protein>
    <submittedName>
        <fullName evidence="9">RsmB/NOP family class I SAM-dependent RNA methyltransferase</fullName>
        <ecNumber evidence="9">2.1.1.-</ecNumber>
    </submittedName>
</protein>
<feature type="domain" description="SAM-dependent MTase RsmB/NOP-type" evidence="8">
    <location>
        <begin position="220"/>
        <end position="502"/>
    </location>
</feature>
<name>A0ABW4L8R6_9MICO</name>
<evidence type="ECO:0000313" key="9">
    <source>
        <dbReference type="EMBL" id="MFD1719203.1"/>
    </source>
</evidence>
<dbReference type="PANTHER" id="PTHR22807">
    <property type="entry name" value="NOP2 YEAST -RELATED NOL1/NOP2/FMU SUN DOMAIN-CONTAINING"/>
    <property type="match status" value="1"/>
</dbReference>
<dbReference type="InterPro" id="IPR001678">
    <property type="entry name" value="MeTrfase_RsmB-F_NOP2_dom"/>
</dbReference>
<evidence type="ECO:0000313" key="10">
    <source>
        <dbReference type="Proteomes" id="UP001597277"/>
    </source>
</evidence>
<evidence type="ECO:0000256" key="7">
    <source>
        <dbReference type="SAM" id="MobiDB-lite"/>
    </source>
</evidence>
<feature type="region of interest" description="Disordered" evidence="7">
    <location>
        <begin position="1"/>
        <end position="37"/>
    </location>
</feature>
<dbReference type="InterPro" id="IPR023267">
    <property type="entry name" value="RCMT"/>
</dbReference>
<dbReference type="SUPFAM" id="SSF53335">
    <property type="entry name" value="S-adenosyl-L-methionine-dependent methyltransferases"/>
    <property type="match status" value="1"/>
</dbReference>
<feature type="compositionally biased region" description="Basic and acidic residues" evidence="7">
    <location>
        <begin position="1"/>
        <end position="10"/>
    </location>
</feature>
<dbReference type="Gene3D" id="1.10.940.10">
    <property type="entry name" value="NusB-like"/>
    <property type="match status" value="1"/>
</dbReference>
<evidence type="ECO:0000256" key="5">
    <source>
        <dbReference type="ARBA" id="ARBA00022884"/>
    </source>
</evidence>
<keyword evidence="10" id="KW-1185">Reference proteome</keyword>
<feature type="compositionally biased region" description="Basic residues" evidence="7">
    <location>
        <begin position="11"/>
        <end position="31"/>
    </location>
</feature>
<dbReference type="Pfam" id="PF01189">
    <property type="entry name" value="Methyltr_RsmB-F"/>
    <property type="match status" value="1"/>
</dbReference>
<proteinExistence type="inferred from homology"/>
<dbReference type="InterPro" id="IPR049560">
    <property type="entry name" value="MeTrfase_RsmB-F_NOP2_cat"/>
</dbReference>
<evidence type="ECO:0000256" key="6">
    <source>
        <dbReference type="PROSITE-ProRule" id="PRU01023"/>
    </source>
</evidence>
<dbReference type="InterPro" id="IPR029063">
    <property type="entry name" value="SAM-dependent_MTases_sf"/>
</dbReference>
<keyword evidence="5 6" id="KW-0694">RNA-binding</keyword>
<dbReference type="GO" id="GO:0008168">
    <property type="term" value="F:methyltransferase activity"/>
    <property type="evidence" value="ECO:0007669"/>
    <property type="project" value="UniProtKB-KW"/>
</dbReference>
<evidence type="ECO:0000256" key="2">
    <source>
        <dbReference type="ARBA" id="ARBA00022603"/>
    </source>
</evidence>
<dbReference type="PANTHER" id="PTHR22807:SF53">
    <property type="entry name" value="RIBOSOMAL RNA SMALL SUBUNIT METHYLTRANSFERASE B-RELATED"/>
    <property type="match status" value="1"/>
</dbReference>
<dbReference type="GO" id="GO:0032259">
    <property type="term" value="P:methylation"/>
    <property type="evidence" value="ECO:0007669"/>
    <property type="project" value="UniProtKB-KW"/>
</dbReference>
<dbReference type="EC" id="2.1.1.-" evidence="9"/>
<keyword evidence="2 6" id="KW-0489">Methyltransferase</keyword>
<dbReference type="InterPro" id="IPR035926">
    <property type="entry name" value="NusB-like_sf"/>
</dbReference>
<dbReference type="SUPFAM" id="SSF48013">
    <property type="entry name" value="NusB-like"/>
    <property type="match status" value="1"/>
</dbReference>
<reference evidence="10" key="1">
    <citation type="journal article" date="2019" name="Int. J. Syst. Evol. Microbiol.">
        <title>The Global Catalogue of Microorganisms (GCM) 10K type strain sequencing project: providing services to taxonomists for standard genome sequencing and annotation.</title>
        <authorList>
            <consortium name="The Broad Institute Genomics Platform"/>
            <consortium name="The Broad Institute Genome Sequencing Center for Infectious Disease"/>
            <person name="Wu L."/>
            <person name="Ma J."/>
        </authorList>
    </citation>
    <scope>NUCLEOTIDE SEQUENCE [LARGE SCALE GENOMIC DNA]</scope>
    <source>
        <strain evidence="10">JCM 17130</strain>
    </source>
</reference>
<dbReference type="CDD" id="cd02440">
    <property type="entry name" value="AdoMet_MTases"/>
    <property type="match status" value="1"/>
</dbReference>
<dbReference type="PROSITE" id="PS51686">
    <property type="entry name" value="SAM_MT_RSMB_NOP"/>
    <property type="match status" value="1"/>
</dbReference>
<feature type="binding site" evidence="6">
    <location>
        <position position="366"/>
    </location>
    <ligand>
        <name>S-adenosyl-L-methionine</name>
        <dbReference type="ChEBI" id="CHEBI:59789"/>
    </ligand>
</feature>
<feature type="binding site" evidence="6">
    <location>
        <begin position="314"/>
        <end position="320"/>
    </location>
    <ligand>
        <name>S-adenosyl-L-methionine</name>
        <dbReference type="ChEBI" id="CHEBI:59789"/>
    </ligand>
</feature>
<keyword evidence="3 6" id="KW-0808">Transferase</keyword>
<dbReference type="EMBL" id="JBHUEE010000008">
    <property type="protein sequence ID" value="MFD1719203.1"/>
    <property type="molecule type" value="Genomic_DNA"/>
</dbReference>
<feature type="binding site" evidence="6">
    <location>
        <position position="339"/>
    </location>
    <ligand>
        <name>S-adenosyl-L-methionine</name>
        <dbReference type="ChEBI" id="CHEBI:59789"/>
    </ligand>
</feature>
<dbReference type="Proteomes" id="UP001597277">
    <property type="component" value="Unassembled WGS sequence"/>
</dbReference>
<dbReference type="PROSITE" id="PS01153">
    <property type="entry name" value="NOL1_NOP2_SUN"/>
    <property type="match status" value="1"/>
</dbReference>
<accession>A0ABW4L8R6</accession>
<dbReference type="PRINTS" id="PR02008">
    <property type="entry name" value="RCMTFAMILY"/>
</dbReference>
<organism evidence="9 10">
    <name type="scientific">Georgenia deserti</name>
    <dbReference type="NCBI Taxonomy" id="2093781"/>
    <lineage>
        <taxon>Bacteria</taxon>
        <taxon>Bacillati</taxon>
        <taxon>Actinomycetota</taxon>
        <taxon>Actinomycetes</taxon>
        <taxon>Micrococcales</taxon>
        <taxon>Bogoriellaceae</taxon>
        <taxon>Georgenia</taxon>
    </lineage>
</organism>
<dbReference type="Gene3D" id="3.40.50.150">
    <property type="entry name" value="Vaccinia Virus protein VP39"/>
    <property type="match status" value="1"/>
</dbReference>
<gene>
    <name evidence="9" type="ORF">ACFSE6_15275</name>
</gene>
<dbReference type="RefSeq" id="WP_388008992.1">
    <property type="nucleotide sequence ID" value="NZ_JBHUEE010000008.1"/>
</dbReference>
<keyword evidence="4 6" id="KW-0949">S-adenosyl-L-methionine</keyword>